<feature type="transmembrane region" description="Helical" evidence="1">
    <location>
        <begin position="12"/>
        <end position="32"/>
    </location>
</feature>
<feature type="transmembrane region" description="Helical" evidence="1">
    <location>
        <begin position="85"/>
        <end position="103"/>
    </location>
</feature>
<evidence type="ECO:0000313" key="3">
    <source>
        <dbReference type="Proteomes" id="UP001333710"/>
    </source>
</evidence>
<keyword evidence="3" id="KW-1185">Reference proteome</keyword>
<protein>
    <submittedName>
        <fullName evidence="2">Uncharacterized protein</fullName>
    </submittedName>
</protein>
<keyword evidence="1" id="KW-0472">Membrane</keyword>
<keyword evidence="1" id="KW-0812">Transmembrane</keyword>
<feature type="transmembrane region" description="Helical" evidence="1">
    <location>
        <begin position="52"/>
        <end position="73"/>
    </location>
</feature>
<sequence length="581" mass="66392">MEWRQRLKLFTWQPWLLLAVLSYLLAEIYFLTLLVNSLYYVEHYSDFNQLEVTGRLISGIGLGLSVLIGLSLNKKLNTTNTLNRVSLKLAIFGLVTMLGYIGMKELYLFMERNASKQIIHCSILGNAANRVFSKGTLPEYNTFVASGGLVAYSQKQLVRLYLPMHVCLNDNYRNTLETSATIEVELAQMVSETGLPQKIARPAEVIYLGFRDNLDEFSSVMDKLQRVKNTELESSFIKQNIANFEQFLQSQSRFTRHDATRLSEVYQCALERATEDSSMHAEQRFLLSVSRCLYDVARNRFSSLPEIHKAKDIFKLEQDIAFHWARQFIRAPENIPEEALNLMRKSFALVFLPTYAVLVSTFIVFICLAAYVRTRFLIRAEKLKTRVNPVLNALLSPLVVVPFIWTAIFLWLPRPQVESIIYPANTQTNWVKVIQVTQRPLFYYYDVALESFKQLAIPVSLTTRTSNTGEFASGTSGSGITEFTGFYHLNLCDPNCQSVRLHLLPSGKVANVYYHDGQCTTTLLLDSNRSQSWYHYFETSSAEPECGESRLWRIKPGGDVLNIAIQTKESVSQLQAHNLFL</sequence>
<accession>A0AA48KN62</accession>
<keyword evidence="1" id="KW-1133">Transmembrane helix</keyword>
<feature type="transmembrane region" description="Helical" evidence="1">
    <location>
        <begin position="347"/>
        <end position="372"/>
    </location>
</feature>
<organism evidence="2 3">
    <name type="scientific">Planctobacterium marinum</name>
    <dbReference type="NCBI Taxonomy" id="1631968"/>
    <lineage>
        <taxon>Bacteria</taxon>
        <taxon>Pseudomonadati</taxon>
        <taxon>Pseudomonadota</taxon>
        <taxon>Gammaproteobacteria</taxon>
        <taxon>Alteromonadales</taxon>
        <taxon>Alteromonadaceae</taxon>
        <taxon>Planctobacterium</taxon>
    </lineage>
</organism>
<evidence type="ECO:0000256" key="1">
    <source>
        <dbReference type="SAM" id="Phobius"/>
    </source>
</evidence>
<dbReference type="EMBL" id="AP027272">
    <property type="protein sequence ID" value="BDX05176.1"/>
    <property type="molecule type" value="Genomic_DNA"/>
</dbReference>
<proteinExistence type="predicted"/>
<dbReference type="AlphaFoldDB" id="A0AA48KN62"/>
<gene>
    <name evidence="2" type="ORF">MACH26_06970</name>
</gene>
<dbReference type="Proteomes" id="UP001333710">
    <property type="component" value="Chromosome"/>
</dbReference>
<dbReference type="RefSeq" id="WP_338291142.1">
    <property type="nucleotide sequence ID" value="NZ_AP027272.1"/>
</dbReference>
<dbReference type="KEGG" id="pmaw:MACH26_06970"/>
<reference evidence="2" key="1">
    <citation type="submission" date="2023-01" db="EMBL/GenBank/DDBJ databases">
        <title>Complete genome sequence of Planctobacterium marinum strain Dej080120_11.</title>
        <authorList>
            <person name="Ueki S."/>
            <person name="Maruyama F."/>
        </authorList>
    </citation>
    <scope>NUCLEOTIDE SEQUENCE</scope>
    <source>
        <strain evidence="2">Dej080120_11</strain>
    </source>
</reference>
<name>A0AA48KN62_9ALTE</name>
<evidence type="ECO:0000313" key="2">
    <source>
        <dbReference type="EMBL" id="BDX05176.1"/>
    </source>
</evidence>
<feature type="transmembrane region" description="Helical" evidence="1">
    <location>
        <begin position="393"/>
        <end position="412"/>
    </location>
</feature>